<dbReference type="Proteomes" id="UP000830639">
    <property type="component" value="Chromosome"/>
</dbReference>
<feature type="transmembrane region" description="Helical" evidence="4">
    <location>
        <begin position="390"/>
        <end position="414"/>
    </location>
</feature>
<reference evidence="6 7" key="1">
    <citation type="submission" date="2022-04" db="EMBL/GenBank/DDBJ databases">
        <title>Mechanism of arsenic methylation and mitigation arsenic toxicity by Bacillus sp. LH14 from an Arsenic-Contaminated Paddy Soil.</title>
        <authorList>
            <person name="Wang D."/>
        </authorList>
    </citation>
    <scope>NUCLEOTIDE SEQUENCE [LARGE SCALE GENOMIC DNA]</scope>
    <source>
        <strain evidence="6 7">LH14</strain>
    </source>
</reference>
<dbReference type="PANTHER" id="PTHR43630:SF1">
    <property type="entry name" value="POLY-BETA-1,6-N-ACETYL-D-GLUCOSAMINE SYNTHASE"/>
    <property type="match status" value="1"/>
</dbReference>
<evidence type="ECO:0000313" key="6">
    <source>
        <dbReference type="EMBL" id="UPM56360.1"/>
    </source>
</evidence>
<dbReference type="EC" id="2.4.-.-" evidence="6"/>
<gene>
    <name evidence="6" type="ORF">MY490_11205</name>
</gene>
<accession>A0ABY4JVL2</accession>
<proteinExistence type="inferred from homology"/>
<evidence type="ECO:0000256" key="4">
    <source>
        <dbReference type="SAM" id="Phobius"/>
    </source>
</evidence>
<dbReference type="EMBL" id="CP096034">
    <property type="protein sequence ID" value="UPM56360.1"/>
    <property type="molecule type" value="Genomic_DNA"/>
</dbReference>
<sequence>MNNAVLIFFNRLIIVYVFLLCITYLLLFFAAFFRLKREIGLHKIEPYKRLKESAFTAPLSILVPVYNEEVGVIGTILSLVTGSGRLDYPQFEVIVINDGSKDLTLQKVIDRFEMKVMKHKVIQKRNGISTKKVRNVYQSAIYPFLYLIDKENGGKADALNAGINLSNYPYFASIDGDTILDTDSFLKIMKPIIENSDEEIIAIGGNVLIANGSHVSHGKINEMRLTKHPLVIMQIIEYVRAFLIGRIGLSQKNLLLIISGAFGVFNTSRVIQVGGYLTNTIGEDMELVVRLHEKNIEHKWGARIEYVADPVCYTEAPESFAVLRTQRVRWHRGLFESLWAHRKMIFNFKYGAIGFVAMPYFLFVEFFGPIIECLGYFTLIFNIFSQDVNILYSFLLLVLMIFYGSFLSVGAVLLEEWRIDKYQSIRELNRLFLFALSEAFWYRPIITYWRVKATFSILLGKSQGWGEMKRKGM</sequence>
<comment type="similarity">
    <text evidence="1">Belongs to the glycosyltransferase 2 family.</text>
</comment>
<dbReference type="RefSeq" id="WP_248269264.1">
    <property type="nucleotide sequence ID" value="NZ_CP096034.1"/>
</dbReference>
<keyword evidence="4" id="KW-0812">Transmembrane</keyword>
<keyword evidence="4" id="KW-1133">Transmembrane helix</keyword>
<evidence type="ECO:0000313" key="7">
    <source>
        <dbReference type="Proteomes" id="UP000830639"/>
    </source>
</evidence>
<feature type="domain" description="Glycosyltransferase 2-like" evidence="5">
    <location>
        <begin position="60"/>
        <end position="196"/>
    </location>
</feature>
<feature type="transmembrane region" description="Helical" evidence="4">
    <location>
        <begin position="352"/>
        <end position="384"/>
    </location>
</feature>
<keyword evidence="7" id="KW-1185">Reference proteome</keyword>
<evidence type="ECO:0000256" key="2">
    <source>
        <dbReference type="ARBA" id="ARBA00022676"/>
    </source>
</evidence>
<keyword evidence="3 6" id="KW-0808">Transferase</keyword>
<feature type="transmembrane region" description="Helical" evidence="4">
    <location>
        <begin position="12"/>
        <end position="33"/>
    </location>
</feature>
<dbReference type="CDD" id="cd06423">
    <property type="entry name" value="CESA_like"/>
    <property type="match status" value="1"/>
</dbReference>
<protein>
    <submittedName>
        <fullName evidence="6">Glycosyltransferase</fullName>
        <ecNumber evidence="6">2.4.-.-</ecNumber>
    </submittedName>
</protein>
<dbReference type="SUPFAM" id="SSF53448">
    <property type="entry name" value="Nucleotide-diphospho-sugar transferases"/>
    <property type="match status" value="1"/>
</dbReference>
<evidence type="ECO:0000259" key="5">
    <source>
        <dbReference type="Pfam" id="PF00535"/>
    </source>
</evidence>
<evidence type="ECO:0000256" key="1">
    <source>
        <dbReference type="ARBA" id="ARBA00006739"/>
    </source>
</evidence>
<dbReference type="PANTHER" id="PTHR43630">
    <property type="entry name" value="POLY-BETA-1,6-N-ACETYL-D-GLUCOSAMINE SYNTHASE"/>
    <property type="match status" value="1"/>
</dbReference>
<dbReference type="GO" id="GO:0016757">
    <property type="term" value="F:glycosyltransferase activity"/>
    <property type="evidence" value="ECO:0007669"/>
    <property type="project" value="UniProtKB-KW"/>
</dbReference>
<keyword evidence="2 6" id="KW-0328">Glycosyltransferase</keyword>
<dbReference type="Pfam" id="PF00535">
    <property type="entry name" value="Glycos_transf_2"/>
    <property type="match status" value="1"/>
</dbReference>
<organism evidence="6 7">
    <name type="scientific">Gottfriedia acidiceleris</name>
    <dbReference type="NCBI Taxonomy" id="371036"/>
    <lineage>
        <taxon>Bacteria</taxon>
        <taxon>Bacillati</taxon>
        <taxon>Bacillota</taxon>
        <taxon>Bacilli</taxon>
        <taxon>Bacillales</taxon>
        <taxon>Bacillaceae</taxon>
        <taxon>Gottfriedia</taxon>
    </lineage>
</organism>
<keyword evidence="4" id="KW-0472">Membrane</keyword>
<dbReference type="InterPro" id="IPR001173">
    <property type="entry name" value="Glyco_trans_2-like"/>
</dbReference>
<dbReference type="InterPro" id="IPR029044">
    <property type="entry name" value="Nucleotide-diphossugar_trans"/>
</dbReference>
<name>A0ABY4JVL2_9BACI</name>
<evidence type="ECO:0000256" key="3">
    <source>
        <dbReference type="ARBA" id="ARBA00022679"/>
    </source>
</evidence>
<dbReference type="Gene3D" id="3.90.550.10">
    <property type="entry name" value="Spore Coat Polysaccharide Biosynthesis Protein SpsA, Chain A"/>
    <property type="match status" value="1"/>
</dbReference>